<gene>
    <name evidence="5" type="ORF">HAX54_014220</name>
</gene>
<dbReference type="Gene3D" id="1.25.40.10">
    <property type="entry name" value="Tetratricopeptide repeat domain"/>
    <property type="match status" value="1"/>
</dbReference>
<dbReference type="PANTHER" id="PTHR12760">
    <property type="entry name" value="TETRATRICOPEPTIDE REPEAT PROTEIN"/>
    <property type="match status" value="1"/>
</dbReference>
<keyword evidence="3" id="KW-0256">Endoplasmic reticulum</keyword>
<keyword evidence="2" id="KW-0802">TPR repeat</keyword>
<comment type="subcellular location">
    <subcellularLocation>
        <location evidence="3">Endoplasmic reticulum membrane</location>
        <topology evidence="3">Peripheral membrane protein</topology>
        <orientation evidence="3">Cytoplasmic side</orientation>
    </subcellularLocation>
</comment>
<evidence type="ECO:0000256" key="2">
    <source>
        <dbReference type="ARBA" id="ARBA00022803"/>
    </source>
</evidence>
<comment type="subunit">
    <text evidence="3">Component of the ER membrane protein complex (EMC).</text>
</comment>
<evidence type="ECO:0000313" key="6">
    <source>
        <dbReference type="Proteomes" id="UP000823775"/>
    </source>
</evidence>
<comment type="function">
    <text evidence="3">Part of the endoplasmic reticulum membrane protein complex (EMC) that enables the energy-independent insertion into endoplasmic reticulum membranes of newly synthesized membrane proteins.</text>
</comment>
<reference evidence="5 6" key="1">
    <citation type="journal article" date="2021" name="BMC Genomics">
        <title>Datura genome reveals duplications of psychoactive alkaloid biosynthetic genes and high mutation rate following tissue culture.</title>
        <authorList>
            <person name="Rajewski A."/>
            <person name="Carter-House D."/>
            <person name="Stajich J."/>
            <person name="Litt A."/>
        </authorList>
    </citation>
    <scope>NUCLEOTIDE SEQUENCE [LARGE SCALE GENOMIC DNA]</scope>
    <source>
        <strain evidence="5">AR-01</strain>
    </source>
</reference>
<dbReference type="InterPro" id="IPR055217">
    <property type="entry name" value="TPR_EMC2"/>
</dbReference>
<accession>A0ABS8RYV8</accession>
<sequence>MSKAQRNMSATIDWLNKYLDLFMVDHEAWRELAKIYVFSQMYKQATFYYEELILSQPTVPLYHLAYADWRRWWKEPRGPKFAGRSWAMILGYRRMEVEDCVF</sequence>
<feature type="domain" description="EMC2 TPR-like" evidence="4">
    <location>
        <begin position="2"/>
        <end position="68"/>
    </location>
</feature>
<organism evidence="5 6">
    <name type="scientific">Datura stramonium</name>
    <name type="common">Jimsonweed</name>
    <name type="synonym">Common thornapple</name>
    <dbReference type="NCBI Taxonomy" id="4076"/>
    <lineage>
        <taxon>Eukaryota</taxon>
        <taxon>Viridiplantae</taxon>
        <taxon>Streptophyta</taxon>
        <taxon>Embryophyta</taxon>
        <taxon>Tracheophyta</taxon>
        <taxon>Spermatophyta</taxon>
        <taxon>Magnoliopsida</taxon>
        <taxon>eudicotyledons</taxon>
        <taxon>Gunneridae</taxon>
        <taxon>Pentapetalae</taxon>
        <taxon>asterids</taxon>
        <taxon>lamiids</taxon>
        <taxon>Solanales</taxon>
        <taxon>Solanaceae</taxon>
        <taxon>Solanoideae</taxon>
        <taxon>Datureae</taxon>
        <taxon>Datura</taxon>
    </lineage>
</organism>
<evidence type="ECO:0000256" key="3">
    <source>
        <dbReference type="RuleBase" id="RU367091"/>
    </source>
</evidence>
<evidence type="ECO:0000313" key="5">
    <source>
        <dbReference type="EMBL" id="MCD7451956.1"/>
    </source>
</evidence>
<evidence type="ECO:0000259" key="4">
    <source>
        <dbReference type="Pfam" id="PF22890"/>
    </source>
</evidence>
<dbReference type="SUPFAM" id="SSF48452">
    <property type="entry name" value="TPR-like"/>
    <property type="match status" value="1"/>
</dbReference>
<keyword evidence="3" id="KW-0472">Membrane</keyword>
<evidence type="ECO:0000256" key="1">
    <source>
        <dbReference type="ARBA" id="ARBA00022737"/>
    </source>
</evidence>
<dbReference type="EMBL" id="JACEIK010000188">
    <property type="protein sequence ID" value="MCD7451956.1"/>
    <property type="molecule type" value="Genomic_DNA"/>
</dbReference>
<comment type="similarity">
    <text evidence="3">Belongs to the EMC2 family.</text>
</comment>
<name>A0ABS8RYV8_DATST</name>
<dbReference type="Proteomes" id="UP000823775">
    <property type="component" value="Unassembled WGS sequence"/>
</dbReference>
<dbReference type="InterPro" id="IPR039856">
    <property type="entry name" value="EMC2-like"/>
</dbReference>
<protein>
    <recommendedName>
        <fullName evidence="3">ER membrane protein complex subunit 2</fullName>
    </recommendedName>
</protein>
<comment type="caution">
    <text evidence="5">The sequence shown here is derived from an EMBL/GenBank/DDBJ whole genome shotgun (WGS) entry which is preliminary data.</text>
</comment>
<keyword evidence="6" id="KW-1185">Reference proteome</keyword>
<proteinExistence type="inferred from homology"/>
<dbReference type="Pfam" id="PF22890">
    <property type="entry name" value="TPR_EMC2"/>
    <property type="match status" value="1"/>
</dbReference>
<dbReference type="InterPro" id="IPR011990">
    <property type="entry name" value="TPR-like_helical_dom_sf"/>
</dbReference>
<keyword evidence="1" id="KW-0677">Repeat</keyword>